<accession>A0A0K0FIK7</accession>
<dbReference type="Proteomes" id="UP000035680">
    <property type="component" value="Unassembled WGS sequence"/>
</dbReference>
<keyword evidence="1" id="KW-1185">Reference proteome</keyword>
<reference evidence="1" key="1">
    <citation type="submission" date="2014-07" db="EMBL/GenBank/DDBJ databases">
        <authorList>
            <person name="Martin A.A"/>
            <person name="De Silva N."/>
        </authorList>
    </citation>
    <scope>NUCLEOTIDE SEQUENCE</scope>
</reference>
<name>A0A0K0FIK7_STRVS</name>
<dbReference type="Gene3D" id="2.40.50.140">
    <property type="entry name" value="Nucleic acid-binding proteins"/>
    <property type="match status" value="1"/>
</dbReference>
<evidence type="ECO:0000313" key="1">
    <source>
        <dbReference type="Proteomes" id="UP000035680"/>
    </source>
</evidence>
<organism evidence="1 2">
    <name type="scientific">Strongyloides venezuelensis</name>
    <name type="common">Threadworm</name>
    <dbReference type="NCBI Taxonomy" id="75913"/>
    <lineage>
        <taxon>Eukaryota</taxon>
        <taxon>Metazoa</taxon>
        <taxon>Ecdysozoa</taxon>
        <taxon>Nematoda</taxon>
        <taxon>Chromadorea</taxon>
        <taxon>Rhabditida</taxon>
        <taxon>Tylenchina</taxon>
        <taxon>Panagrolaimomorpha</taxon>
        <taxon>Strongyloidoidea</taxon>
        <taxon>Strongyloididae</taxon>
        <taxon>Strongyloides</taxon>
    </lineage>
</organism>
<sequence>MTTTVFPPKDFIYFIIRDDENTKIRVVCFGERVTEIKNLIEVGSLYIIGGTNMSVKSANRPFTNVQHPCEIEIMRDAEMRLVQTTRMVSH</sequence>
<dbReference type="AlphaFoldDB" id="A0A0K0FIK7"/>
<evidence type="ECO:0000313" key="2">
    <source>
        <dbReference type="WBParaSite" id="SVE_0872700.1"/>
    </source>
</evidence>
<dbReference type="InterPro" id="IPR012340">
    <property type="entry name" value="NA-bd_OB-fold"/>
</dbReference>
<dbReference type="WBParaSite" id="SVE_0872700.1">
    <property type="protein sequence ID" value="SVE_0872700.1"/>
    <property type="gene ID" value="SVE_0872700"/>
</dbReference>
<reference evidence="2" key="2">
    <citation type="submission" date="2015-08" db="UniProtKB">
        <authorList>
            <consortium name="WormBaseParasite"/>
        </authorList>
    </citation>
    <scope>IDENTIFICATION</scope>
</reference>
<dbReference type="SUPFAM" id="SSF50249">
    <property type="entry name" value="Nucleic acid-binding proteins"/>
    <property type="match status" value="1"/>
</dbReference>
<proteinExistence type="predicted"/>
<protein>
    <submittedName>
        <fullName evidence="2">OB domain-containing protein</fullName>
    </submittedName>
</protein>